<comment type="similarity">
    <text evidence="1">Belongs to the FAD-binding monooxygenase family.</text>
</comment>
<feature type="region of interest" description="Disordered" evidence="5">
    <location>
        <begin position="1"/>
        <end position="22"/>
    </location>
</feature>
<reference evidence="6 7" key="1">
    <citation type="submission" date="2020-04" db="EMBL/GenBank/DDBJ databases">
        <authorList>
            <person name="Klaysubun C."/>
            <person name="Duangmal K."/>
            <person name="Lipun K."/>
        </authorList>
    </citation>
    <scope>NUCLEOTIDE SEQUENCE [LARGE SCALE GENOMIC DNA]</scope>
    <source>
        <strain evidence="6 7">K10HN5</strain>
    </source>
</reference>
<gene>
    <name evidence="6" type="ORF">HF526_26230</name>
</gene>
<keyword evidence="3" id="KW-0274">FAD</keyword>
<dbReference type="InterPro" id="IPR020946">
    <property type="entry name" value="Flavin_mOase-like"/>
</dbReference>
<dbReference type="RefSeq" id="WP_169384242.1">
    <property type="nucleotide sequence ID" value="NZ_JAAXLA010000064.1"/>
</dbReference>
<dbReference type="EMBL" id="JAAXLA010000064">
    <property type="protein sequence ID" value="NMI00778.1"/>
    <property type="molecule type" value="Genomic_DNA"/>
</dbReference>
<sequence length="659" mass="73070">MSELASESWSQRTPAPPFPTATDDELRAALASANIPTLLLVLAHLTGDGGWLADPYRPTRTVALNDNDTGGLPEERQEQVREAALEVLREIRDGHRVVPPPPAGDRMVEMLGVSLGERVPPEYATAMAEDGGFRPPAWLTSPPVHADGFRVLIIGAGISGIAMAIALRHLGIPYTVIEKNDAAGGTWLENSYPGAGVDTPCHLYSYSFAPQPGWTRYFAKQPEILSYVQGVARDFGVLDAIEFGTEVVAAHWDEDSATWDVHTRRRDGTEQRHVADVVISSVGHFNRPVVPDLPGLAAFPGPAFHTARWDHSVGLAGKRVGVIGTGASAMQVVPAIADEAAEVVVFQRSPQWVAPNANYLRDVHAHTRLLMAQVPGYRVWYRLRLMWMYQDKLHPTLQKDPDWPHPERSLNALNDKHRRFFTAYIEEQIAGAEELRDKVLPDYPPYGKRILMDNNWFATIRRDDVELVASAVREIDGNAVVTADGARRDVDVLVLATGFSPRRMLYPMDIRGRSGVPLREQWGDDDARAYLGISVPDFPNFFVMYGPNTNLGHGGSAIFHAECQVNYISALLTHMVERGIATLEVRPEVCDDYNARVDAAHEKMIWTHPGMTTYYRNAAGRVVTTTPWRLIDYWTMTRSPDLSDFDAVERSGEPVPRAG</sequence>
<accession>A0ABX1SIY9</accession>
<evidence type="ECO:0000256" key="5">
    <source>
        <dbReference type="SAM" id="MobiDB-lite"/>
    </source>
</evidence>
<proteinExistence type="inferred from homology"/>
<evidence type="ECO:0000256" key="4">
    <source>
        <dbReference type="ARBA" id="ARBA00023002"/>
    </source>
</evidence>
<keyword evidence="4" id="KW-0560">Oxidoreductase</keyword>
<organism evidence="6 7">
    <name type="scientific">Pseudonocardia acidicola</name>
    <dbReference type="NCBI Taxonomy" id="2724939"/>
    <lineage>
        <taxon>Bacteria</taxon>
        <taxon>Bacillati</taxon>
        <taxon>Actinomycetota</taxon>
        <taxon>Actinomycetes</taxon>
        <taxon>Pseudonocardiales</taxon>
        <taxon>Pseudonocardiaceae</taxon>
        <taxon>Pseudonocardia</taxon>
    </lineage>
</organism>
<dbReference type="InterPro" id="IPR036188">
    <property type="entry name" value="FAD/NAD-bd_sf"/>
</dbReference>
<dbReference type="InterPro" id="IPR051209">
    <property type="entry name" value="FAD-bind_Monooxygenase_sf"/>
</dbReference>
<evidence type="ECO:0000256" key="3">
    <source>
        <dbReference type="ARBA" id="ARBA00022827"/>
    </source>
</evidence>
<keyword evidence="2" id="KW-0285">Flavoprotein</keyword>
<dbReference type="PANTHER" id="PTHR42877">
    <property type="entry name" value="L-ORNITHINE N(5)-MONOOXYGENASE-RELATED"/>
    <property type="match status" value="1"/>
</dbReference>
<feature type="compositionally biased region" description="Polar residues" evidence="5">
    <location>
        <begin position="1"/>
        <end position="12"/>
    </location>
</feature>
<evidence type="ECO:0000313" key="6">
    <source>
        <dbReference type="EMBL" id="NMI00778.1"/>
    </source>
</evidence>
<comment type="caution">
    <text evidence="6">The sequence shown here is derived from an EMBL/GenBank/DDBJ whole genome shotgun (WGS) entry which is preliminary data.</text>
</comment>
<dbReference type="SUPFAM" id="SSF51905">
    <property type="entry name" value="FAD/NAD(P)-binding domain"/>
    <property type="match status" value="2"/>
</dbReference>
<protein>
    <submittedName>
        <fullName evidence="6">NAD(P)-binding domain-containing protein</fullName>
    </submittedName>
</protein>
<dbReference type="Pfam" id="PF00743">
    <property type="entry name" value="FMO-like"/>
    <property type="match status" value="1"/>
</dbReference>
<evidence type="ECO:0000256" key="2">
    <source>
        <dbReference type="ARBA" id="ARBA00022630"/>
    </source>
</evidence>
<keyword evidence="7" id="KW-1185">Reference proteome</keyword>
<evidence type="ECO:0000313" key="7">
    <source>
        <dbReference type="Proteomes" id="UP000820669"/>
    </source>
</evidence>
<dbReference type="Gene3D" id="3.50.50.60">
    <property type="entry name" value="FAD/NAD(P)-binding domain"/>
    <property type="match status" value="2"/>
</dbReference>
<name>A0ABX1SIY9_9PSEU</name>
<dbReference type="PANTHER" id="PTHR42877:SF4">
    <property type="entry name" value="FAD_NAD(P)-BINDING DOMAIN-CONTAINING PROTEIN-RELATED"/>
    <property type="match status" value="1"/>
</dbReference>
<dbReference type="Proteomes" id="UP000820669">
    <property type="component" value="Unassembled WGS sequence"/>
</dbReference>
<evidence type="ECO:0000256" key="1">
    <source>
        <dbReference type="ARBA" id="ARBA00010139"/>
    </source>
</evidence>